<gene>
    <name evidence="2" type="ORF">SAMN04488062_11117</name>
</gene>
<dbReference type="STRING" id="178355.SAMN04488062_11117"/>
<sequence length="44" mass="4951">MKLTKPTFKIILWTAVLISALVITILIDDLLSTQFSYSKNIIAL</sequence>
<keyword evidence="1" id="KW-1133">Transmembrane helix</keyword>
<keyword evidence="1" id="KW-0812">Transmembrane</keyword>
<accession>A0A1G8E2M3</accession>
<feature type="transmembrane region" description="Helical" evidence="1">
    <location>
        <begin position="7"/>
        <end position="27"/>
    </location>
</feature>
<dbReference type="AlphaFoldDB" id="A0A1G8E2M3"/>
<keyword evidence="3" id="KW-1185">Reference proteome</keyword>
<evidence type="ECO:0000256" key="1">
    <source>
        <dbReference type="SAM" id="Phobius"/>
    </source>
</evidence>
<proteinExistence type="predicted"/>
<evidence type="ECO:0000313" key="2">
    <source>
        <dbReference type="EMBL" id="SDH64187.1"/>
    </source>
</evidence>
<protein>
    <submittedName>
        <fullName evidence="2">Uncharacterized protein</fullName>
    </submittedName>
</protein>
<organism evidence="2 3">
    <name type="scientific">Flavobacterium omnivorum</name>
    <dbReference type="NCBI Taxonomy" id="178355"/>
    <lineage>
        <taxon>Bacteria</taxon>
        <taxon>Pseudomonadati</taxon>
        <taxon>Bacteroidota</taxon>
        <taxon>Flavobacteriia</taxon>
        <taxon>Flavobacteriales</taxon>
        <taxon>Flavobacteriaceae</taxon>
        <taxon>Flavobacterium</taxon>
    </lineage>
</organism>
<reference evidence="3" key="1">
    <citation type="submission" date="2016-10" db="EMBL/GenBank/DDBJ databases">
        <authorList>
            <person name="Varghese N."/>
            <person name="Submissions S."/>
        </authorList>
    </citation>
    <scope>NUCLEOTIDE SEQUENCE [LARGE SCALE GENOMIC DNA]</scope>
    <source>
        <strain evidence="3">CGMCC 1.2747</strain>
    </source>
</reference>
<evidence type="ECO:0000313" key="3">
    <source>
        <dbReference type="Proteomes" id="UP000199274"/>
    </source>
</evidence>
<name>A0A1G8E2M3_9FLAO</name>
<dbReference type="Proteomes" id="UP000199274">
    <property type="component" value="Unassembled WGS sequence"/>
</dbReference>
<keyword evidence="1" id="KW-0472">Membrane</keyword>
<dbReference type="EMBL" id="FNDB01000011">
    <property type="protein sequence ID" value="SDH64187.1"/>
    <property type="molecule type" value="Genomic_DNA"/>
</dbReference>